<evidence type="ECO:0000313" key="5">
    <source>
        <dbReference type="Proteomes" id="UP000724672"/>
    </source>
</evidence>
<name>A0A942UUU4_9FIRM</name>
<evidence type="ECO:0000313" key="4">
    <source>
        <dbReference type="EMBL" id="MBS4536836.1"/>
    </source>
</evidence>
<sequence>MKEYEFEKLDDFIEKSKKDQIRIPKELDEKIDSRIDQLKPKKKYKRNILVSGLCCVIIFFGLIRFSDIGIYAAEISILEPIVELIRGDKGIENAVEHGYKEIPAVTIEEDGYIITLDDIYMDEDRISFTSILEGVAVDVLEKKYKNDKGIRGVSDTLPDREENFTNEEDKLNINPNRDAIHLEFNFTDFEGYSVSYTPIRDKFVGSEVENIFRKIGEVEEFLKNNPKHLNLDIKIQVGKEIIKEFKNIKIPIKKENIKLSKKYNLNHKYEFEQGIININKLNVSPTRMRLDLKFNMNDKYFITGFDNPHIKDSKGNIYKPEGLTSLSSGADNMVMYFVPSVYFEKTLEALYFCFDGIRIGTEEGRKFRLSLEEEYPKTIEYMGEEILIKELTWQDNGKLHMIFKSSEEVLEVQNMGLLNNNGYTEWSDYIETDESGKEIKYTNTGFIVDKKEYYDFIIEFPGYLISNKEKIELKIK</sequence>
<keyword evidence="1" id="KW-1133">Transmembrane helix</keyword>
<feature type="domain" description="DUF5643" evidence="3">
    <location>
        <begin position="260"/>
        <end position="345"/>
    </location>
</feature>
<keyword evidence="5" id="KW-1185">Reference proteome</keyword>
<dbReference type="Proteomes" id="UP000724672">
    <property type="component" value="Unassembled WGS sequence"/>
</dbReference>
<gene>
    <name evidence="4" type="ORF">GOQ27_00080</name>
</gene>
<protein>
    <recommendedName>
        <fullName evidence="6">DUF4179 domain-containing protein</fullName>
    </recommendedName>
</protein>
<dbReference type="Pfam" id="PF13786">
    <property type="entry name" value="DUF4179"/>
    <property type="match status" value="1"/>
</dbReference>
<evidence type="ECO:0000259" key="3">
    <source>
        <dbReference type="Pfam" id="PF18705"/>
    </source>
</evidence>
<dbReference type="Pfam" id="PF18705">
    <property type="entry name" value="DUF5643"/>
    <property type="match status" value="1"/>
</dbReference>
<evidence type="ECO:0000259" key="2">
    <source>
        <dbReference type="Pfam" id="PF13786"/>
    </source>
</evidence>
<dbReference type="InterPro" id="IPR040680">
    <property type="entry name" value="DUF5643"/>
</dbReference>
<feature type="transmembrane region" description="Helical" evidence="1">
    <location>
        <begin position="48"/>
        <end position="66"/>
    </location>
</feature>
<dbReference type="RefSeq" id="WP_203364769.1">
    <property type="nucleotide sequence ID" value="NZ_WSFT01000004.1"/>
</dbReference>
<dbReference type="EMBL" id="WSFT01000004">
    <property type="protein sequence ID" value="MBS4536836.1"/>
    <property type="molecule type" value="Genomic_DNA"/>
</dbReference>
<keyword evidence="1" id="KW-0472">Membrane</keyword>
<evidence type="ECO:0008006" key="6">
    <source>
        <dbReference type="Google" id="ProtNLM"/>
    </source>
</evidence>
<dbReference type="InterPro" id="IPR025436">
    <property type="entry name" value="DUF4179"/>
</dbReference>
<reference evidence="4" key="1">
    <citation type="submission" date="2019-12" db="EMBL/GenBank/DDBJ databases">
        <title>Clostridiaceae gen. nov. sp. nov., isolated from sediment in Xinjiang, China.</title>
        <authorList>
            <person name="Zhang R."/>
        </authorList>
    </citation>
    <scope>NUCLEOTIDE SEQUENCE</scope>
    <source>
        <strain evidence="4">D2Q-11</strain>
    </source>
</reference>
<keyword evidence="1" id="KW-0812">Transmembrane</keyword>
<evidence type="ECO:0000256" key="1">
    <source>
        <dbReference type="SAM" id="Phobius"/>
    </source>
</evidence>
<organism evidence="4 5">
    <name type="scientific">Anaeromonas frigoriresistens</name>
    <dbReference type="NCBI Taxonomy" id="2683708"/>
    <lineage>
        <taxon>Bacteria</taxon>
        <taxon>Bacillati</taxon>
        <taxon>Bacillota</taxon>
        <taxon>Tissierellia</taxon>
        <taxon>Tissierellales</taxon>
        <taxon>Thermohalobacteraceae</taxon>
        <taxon>Anaeromonas</taxon>
    </lineage>
</organism>
<proteinExistence type="predicted"/>
<accession>A0A942UUU4</accession>
<comment type="caution">
    <text evidence="4">The sequence shown here is derived from an EMBL/GenBank/DDBJ whole genome shotgun (WGS) entry which is preliminary data.</text>
</comment>
<dbReference type="AlphaFoldDB" id="A0A942UUU4"/>
<feature type="domain" description="DUF4179" evidence="2">
    <location>
        <begin position="41"/>
        <end position="130"/>
    </location>
</feature>